<evidence type="ECO:0000313" key="2">
    <source>
        <dbReference type="EMBL" id="MFC3147430.1"/>
    </source>
</evidence>
<feature type="transmembrane region" description="Helical" evidence="1">
    <location>
        <begin position="51"/>
        <end position="73"/>
    </location>
</feature>
<sequence length="74" mass="7606">MAHSGFESSPKRGGPSVFVPAPQAYAMAAIMYAMGFIGLLALLRSRGAGRLGVWLGAALFVAAAAGLVCLVQWP</sequence>
<accession>A0ABV7H4N6</accession>
<feature type="transmembrane region" description="Helical" evidence="1">
    <location>
        <begin position="24"/>
        <end position="44"/>
    </location>
</feature>
<keyword evidence="3" id="KW-1185">Reference proteome</keyword>
<keyword evidence="1" id="KW-1133">Transmembrane helix</keyword>
<evidence type="ECO:0000256" key="1">
    <source>
        <dbReference type="SAM" id="Phobius"/>
    </source>
</evidence>
<keyword evidence="1" id="KW-0812">Transmembrane</keyword>
<gene>
    <name evidence="2" type="ORF">ACFOEN_07235</name>
</gene>
<dbReference type="EMBL" id="JBHRTI010000003">
    <property type="protein sequence ID" value="MFC3147430.1"/>
    <property type="molecule type" value="Genomic_DNA"/>
</dbReference>
<dbReference type="Proteomes" id="UP001595556">
    <property type="component" value="Unassembled WGS sequence"/>
</dbReference>
<comment type="caution">
    <text evidence="2">The sequence shown here is derived from an EMBL/GenBank/DDBJ whole genome shotgun (WGS) entry which is preliminary data.</text>
</comment>
<dbReference type="RefSeq" id="WP_414859628.1">
    <property type="nucleotide sequence ID" value="NZ_CP180191.1"/>
</dbReference>
<organism evidence="2 3">
    <name type="scientific">Piscinibacterium candidicorallinum</name>
    <dbReference type="NCBI Taxonomy" id="1793872"/>
    <lineage>
        <taxon>Bacteria</taxon>
        <taxon>Pseudomonadati</taxon>
        <taxon>Pseudomonadota</taxon>
        <taxon>Betaproteobacteria</taxon>
        <taxon>Burkholderiales</taxon>
        <taxon>Piscinibacterium</taxon>
    </lineage>
</organism>
<protein>
    <submittedName>
        <fullName evidence="2">Uncharacterized protein</fullName>
    </submittedName>
</protein>
<name>A0ABV7H4N6_9BURK</name>
<evidence type="ECO:0000313" key="3">
    <source>
        <dbReference type="Proteomes" id="UP001595556"/>
    </source>
</evidence>
<reference evidence="3" key="1">
    <citation type="journal article" date="2019" name="Int. J. Syst. Evol. Microbiol.">
        <title>The Global Catalogue of Microorganisms (GCM) 10K type strain sequencing project: providing services to taxonomists for standard genome sequencing and annotation.</title>
        <authorList>
            <consortium name="The Broad Institute Genomics Platform"/>
            <consortium name="The Broad Institute Genome Sequencing Center for Infectious Disease"/>
            <person name="Wu L."/>
            <person name="Ma J."/>
        </authorList>
    </citation>
    <scope>NUCLEOTIDE SEQUENCE [LARGE SCALE GENOMIC DNA]</scope>
    <source>
        <strain evidence="3">KCTC 52168</strain>
    </source>
</reference>
<keyword evidence="1" id="KW-0472">Membrane</keyword>
<proteinExistence type="predicted"/>